<evidence type="ECO:0000256" key="4">
    <source>
        <dbReference type="ARBA" id="ARBA00022448"/>
    </source>
</evidence>
<evidence type="ECO:0000256" key="2">
    <source>
        <dbReference type="ARBA" id="ARBA00008107"/>
    </source>
</evidence>
<evidence type="ECO:0000256" key="5">
    <source>
        <dbReference type="ARBA" id="ARBA00022490"/>
    </source>
</evidence>
<feature type="domain" description="PhoU" evidence="8">
    <location>
        <begin position="19"/>
        <end position="106"/>
    </location>
</feature>
<dbReference type="PIRSF" id="PIRSF003107">
    <property type="entry name" value="PhoU"/>
    <property type="match status" value="1"/>
</dbReference>
<gene>
    <name evidence="9" type="primary">phoU</name>
    <name evidence="9" type="ORF">H9865_05510</name>
</gene>
<dbReference type="Pfam" id="PF01895">
    <property type="entry name" value="PhoU"/>
    <property type="match status" value="2"/>
</dbReference>
<keyword evidence="4 7" id="KW-0813">Transport</keyword>
<feature type="domain" description="PhoU" evidence="8">
    <location>
        <begin position="122"/>
        <end position="206"/>
    </location>
</feature>
<sequence>MQTRNNYTEALGQLRVHVMEMGGGIVQAIGRTQRALEQLDADLARSVMEGDDEFDQMERDIEQECLTLVVTQSPVAGDWRRIASIMRMIADLERIADHCADISEYVIKLSGKEKMDHIPYFSEMFALMQKMVQDTVQAYVDLDVEKARLVAAQDDAQDDYFEEVCEELCQMMAADPGSISQYVDYLMIAKYLERMSDHATNLAEWIEYIVKGELRI</sequence>
<keyword evidence="6 7" id="KW-0592">Phosphate transport</keyword>
<dbReference type="InterPro" id="IPR038078">
    <property type="entry name" value="PhoU-like_sf"/>
</dbReference>
<organism evidence="9 10">
    <name type="scientific">Candidatus Allofournierella pullicola</name>
    <dbReference type="NCBI Taxonomy" id="2838596"/>
    <lineage>
        <taxon>Bacteria</taxon>
        <taxon>Bacillati</taxon>
        <taxon>Bacillota</taxon>
        <taxon>Clostridia</taxon>
        <taxon>Eubacteriales</taxon>
        <taxon>Oscillospiraceae</taxon>
        <taxon>Allofournierella</taxon>
    </lineage>
</organism>
<dbReference type="PANTHER" id="PTHR42930">
    <property type="entry name" value="PHOSPHATE-SPECIFIC TRANSPORT SYSTEM ACCESSORY PROTEIN PHOU"/>
    <property type="match status" value="1"/>
</dbReference>
<accession>A0A9D2AE54</accession>
<comment type="similarity">
    <text evidence="2 7">Belongs to the PhoU family.</text>
</comment>
<dbReference type="NCBIfam" id="TIGR02135">
    <property type="entry name" value="phoU_full"/>
    <property type="match status" value="1"/>
</dbReference>
<dbReference type="InterPro" id="IPR028366">
    <property type="entry name" value="PhoU"/>
</dbReference>
<dbReference type="GO" id="GO:0005737">
    <property type="term" value="C:cytoplasm"/>
    <property type="evidence" value="ECO:0007669"/>
    <property type="project" value="UniProtKB-SubCell"/>
</dbReference>
<dbReference type="Proteomes" id="UP000824193">
    <property type="component" value="Unassembled WGS sequence"/>
</dbReference>
<evidence type="ECO:0000259" key="8">
    <source>
        <dbReference type="Pfam" id="PF01895"/>
    </source>
</evidence>
<comment type="subunit">
    <text evidence="3 7">Homodimer.</text>
</comment>
<evidence type="ECO:0000256" key="3">
    <source>
        <dbReference type="ARBA" id="ARBA00011738"/>
    </source>
</evidence>
<comment type="function">
    <text evidence="7">Plays a role in the regulation of phosphate uptake.</text>
</comment>
<dbReference type="SUPFAM" id="SSF109755">
    <property type="entry name" value="PhoU-like"/>
    <property type="match status" value="1"/>
</dbReference>
<protein>
    <recommendedName>
        <fullName evidence="7">Phosphate-specific transport system accessory protein PhoU</fullName>
    </recommendedName>
</protein>
<evidence type="ECO:0000313" key="10">
    <source>
        <dbReference type="Proteomes" id="UP000824193"/>
    </source>
</evidence>
<reference evidence="9" key="1">
    <citation type="journal article" date="2021" name="PeerJ">
        <title>Extensive microbial diversity within the chicken gut microbiome revealed by metagenomics and culture.</title>
        <authorList>
            <person name="Gilroy R."/>
            <person name="Ravi A."/>
            <person name="Getino M."/>
            <person name="Pursley I."/>
            <person name="Horton D.L."/>
            <person name="Alikhan N.F."/>
            <person name="Baker D."/>
            <person name="Gharbi K."/>
            <person name="Hall N."/>
            <person name="Watson M."/>
            <person name="Adriaenssens E.M."/>
            <person name="Foster-Nyarko E."/>
            <person name="Jarju S."/>
            <person name="Secka A."/>
            <person name="Antonio M."/>
            <person name="Oren A."/>
            <person name="Chaudhuri R.R."/>
            <person name="La Ragione R."/>
            <person name="Hildebrand F."/>
            <person name="Pallen M.J."/>
        </authorList>
    </citation>
    <scope>NUCLEOTIDE SEQUENCE</scope>
    <source>
        <strain evidence="9">2239</strain>
    </source>
</reference>
<dbReference type="InterPro" id="IPR026022">
    <property type="entry name" value="PhoU_dom"/>
</dbReference>
<dbReference type="FunFam" id="1.20.58.220:FF:000004">
    <property type="entry name" value="Phosphate-specific transport system accessory protein PhoU"/>
    <property type="match status" value="1"/>
</dbReference>
<dbReference type="EMBL" id="DXFW01000015">
    <property type="protein sequence ID" value="HIX05547.1"/>
    <property type="molecule type" value="Genomic_DNA"/>
</dbReference>
<dbReference type="AlphaFoldDB" id="A0A9D2AE54"/>
<evidence type="ECO:0000256" key="6">
    <source>
        <dbReference type="ARBA" id="ARBA00022592"/>
    </source>
</evidence>
<dbReference type="GO" id="GO:0030643">
    <property type="term" value="P:intracellular phosphate ion homeostasis"/>
    <property type="evidence" value="ECO:0007669"/>
    <property type="project" value="InterPro"/>
</dbReference>
<name>A0A9D2AE54_9FIRM</name>
<evidence type="ECO:0000256" key="1">
    <source>
        <dbReference type="ARBA" id="ARBA00004496"/>
    </source>
</evidence>
<reference evidence="9" key="2">
    <citation type="submission" date="2021-04" db="EMBL/GenBank/DDBJ databases">
        <authorList>
            <person name="Gilroy R."/>
        </authorList>
    </citation>
    <scope>NUCLEOTIDE SEQUENCE</scope>
    <source>
        <strain evidence="9">2239</strain>
    </source>
</reference>
<keyword evidence="5 7" id="KW-0963">Cytoplasm</keyword>
<evidence type="ECO:0000313" key="9">
    <source>
        <dbReference type="EMBL" id="HIX05547.1"/>
    </source>
</evidence>
<evidence type="ECO:0000256" key="7">
    <source>
        <dbReference type="PIRNR" id="PIRNR003107"/>
    </source>
</evidence>
<comment type="subcellular location">
    <subcellularLocation>
        <location evidence="1 7">Cytoplasm</location>
    </subcellularLocation>
</comment>
<comment type="caution">
    <text evidence="9">The sequence shown here is derived from an EMBL/GenBank/DDBJ whole genome shotgun (WGS) entry which is preliminary data.</text>
</comment>
<dbReference type="Gene3D" id="1.20.58.220">
    <property type="entry name" value="Phosphate transport system protein phou homolog 2, domain 2"/>
    <property type="match status" value="1"/>
</dbReference>
<proteinExistence type="inferred from homology"/>
<dbReference type="GO" id="GO:0045936">
    <property type="term" value="P:negative regulation of phosphate metabolic process"/>
    <property type="evidence" value="ECO:0007669"/>
    <property type="project" value="InterPro"/>
</dbReference>
<dbReference type="GO" id="GO:0006817">
    <property type="term" value="P:phosphate ion transport"/>
    <property type="evidence" value="ECO:0007669"/>
    <property type="project" value="UniProtKB-KW"/>
</dbReference>
<dbReference type="PANTHER" id="PTHR42930:SF3">
    <property type="entry name" value="PHOSPHATE-SPECIFIC TRANSPORT SYSTEM ACCESSORY PROTEIN PHOU"/>
    <property type="match status" value="1"/>
</dbReference>